<evidence type="ECO:0000313" key="3">
    <source>
        <dbReference type="Proteomes" id="UP000029409"/>
    </source>
</evidence>
<dbReference type="PANTHER" id="PTHR34047:SF8">
    <property type="entry name" value="PROTEIN YKFC"/>
    <property type="match status" value="1"/>
</dbReference>
<dbReference type="SUPFAM" id="SSF56672">
    <property type="entry name" value="DNA/RNA polymerases"/>
    <property type="match status" value="1"/>
</dbReference>
<dbReference type="EMBL" id="CP009288">
    <property type="protein sequence ID" value="AIQ14159.1"/>
    <property type="molecule type" value="Genomic_DNA"/>
</dbReference>
<dbReference type="OrthoDB" id="9793236at2"/>
<dbReference type="InterPro" id="IPR030931">
    <property type="entry name" value="Group_II_RT_mat"/>
</dbReference>
<reference evidence="2 3" key="1">
    <citation type="submission" date="2014-08" db="EMBL/GenBank/DDBJ databases">
        <title>Comparative genomics of the Paenibacillus odorifer group.</title>
        <authorList>
            <person name="den Bakker H.C."/>
            <person name="Tsai Y.-C."/>
            <person name="Martin N."/>
            <person name="Korlach J."/>
            <person name="Wiedmann M."/>
        </authorList>
    </citation>
    <scope>NUCLEOTIDE SEQUENCE [LARGE SCALE GENOMIC DNA]</scope>
    <source>
        <strain evidence="2 3">DSM 1735</strain>
    </source>
</reference>
<sequence length="440" mass="51564">MTTGLERIAAKARENVKFQFTSLTHHISKERLRECLQHIPRRTAPGVDGITRDEAMKTFEVWADEMLTSIHRKGYHPPAVRRVWIPKPGKKEKRPLGVPAVADRALQRCTAEILTAIYEQDFLNCSFGGRPGRGQHNALATLNEIIAGEKVGWVFEADLKNFFGSLDHEWMMKFVEHRIGDPRILRLIQRWLKVGVLEDGKIHVSEEGTPQGGSISVLLSNLYLHYVLDLWFEKAIKPRLRGEAYLIRYIDDFIVCFQYRSDAIRFQEALRNRLHKFKLELEPSKTRLIEFGRFASKHSQSKGKRKPDTLYFLGFTHYCTRNRQGNFMVGRKTEKKRLKRSIGNVQETMRRMQHEAVEMQAVKINQMLQGHYAYYGMAGNMRCLNKVYAAAVTYWRKVLSRRSQKSYVTWEEYRHIRTLFPLKRPKLFIPYNRLKNYAML</sequence>
<evidence type="ECO:0000313" key="2">
    <source>
        <dbReference type="EMBL" id="AIQ14159.1"/>
    </source>
</evidence>
<dbReference type="Pfam" id="PF00078">
    <property type="entry name" value="RVT_1"/>
    <property type="match status" value="1"/>
</dbReference>
<name>A0A089IYX8_PAEDU</name>
<dbReference type="AlphaFoldDB" id="A0A089IYX8"/>
<dbReference type="InterPro" id="IPR000477">
    <property type="entry name" value="RT_dom"/>
</dbReference>
<dbReference type="PANTHER" id="PTHR34047">
    <property type="entry name" value="NUCLEAR INTRON MATURASE 1, MITOCHONDRIAL-RELATED"/>
    <property type="match status" value="1"/>
</dbReference>
<dbReference type="KEGG" id="pdu:PDUR_21250"/>
<dbReference type="NCBIfam" id="TIGR04416">
    <property type="entry name" value="group_II_RT_mat"/>
    <property type="match status" value="1"/>
</dbReference>
<dbReference type="InterPro" id="IPR051083">
    <property type="entry name" value="GrpII_Intron_Splice-Mob/Def"/>
</dbReference>
<dbReference type="STRING" id="44251.PDUR_21250"/>
<dbReference type="eggNOG" id="COG3344">
    <property type="taxonomic scope" value="Bacteria"/>
</dbReference>
<proteinExistence type="predicted"/>
<organism evidence="2 3">
    <name type="scientific">Paenibacillus durus</name>
    <name type="common">Paenibacillus azotofixans</name>
    <dbReference type="NCBI Taxonomy" id="44251"/>
    <lineage>
        <taxon>Bacteria</taxon>
        <taxon>Bacillati</taxon>
        <taxon>Bacillota</taxon>
        <taxon>Bacilli</taxon>
        <taxon>Bacillales</taxon>
        <taxon>Paenibacillaceae</taxon>
        <taxon>Paenibacillus</taxon>
    </lineage>
</organism>
<dbReference type="PROSITE" id="PS50878">
    <property type="entry name" value="RT_POL"/>
    <property type="match status" value="1"/>
</dbReference>
<dbReference type="RefSeq" id="WP_042207959.1">
    <property type="nucleotide sequence ID" value="NZ_CP009288.1"/>
</dbReference>
<dbReference type="InterPro" id="IPR043502">
    <property type="entry name" value="DNA/RNA_pol_sf"/>
</dbReference>
<accession>A0A089IYX8</accession>
<dbReference type="CDD" id="cd01651">
    <property type="entry name" value="RT_G2_intron"/>
    <property type="match status" value="1"/>
</dbReference>
<protein>
    <submittedName>
        <fullName evidence="2">DNA polymerase</fullName>
    </submittedName>
</protein>
<evidence type="ECO:0000259" key="1">
    <source>
        <dbReference type="PROSITE" id="PS50878"/>
    </source>
</evidence>
<keyword evidence="3" id="KW-1185">Reference proteome</keyword>
<feature type="domain" description="Reverse transcriptase" evidence="1">
    <location>
        <begin position="64"/>
        <end position="317"/>
    </location>
</feature>
<dbReference type="Proteomes" id="UP000029409">
    <property type="component" value="Chromosome"/>
</dbReference>
<gene>
    <name evidence="2" type="ORF">PDUR_21250</name>
</gene>